<gene>
    <name evidence="1" type="ORF">OSH07_17140</name>
</gene>
<name>A0A9X3INH3_9HYPH</name>
<keyword evidence="2" id="KW-1185">Reference proteome</keyword>
<reference evidence="1" key="1">
    <citation type="submission" date="2022-11" db="EMBL/GenBank/DDBJ databases">
        <title>Biodiversity and phylogenetic relationships of bacteria.</title>
        <authorList>
            <person name="Machado R.A.R."/>
            <person name="Bhat A."/>
            <person name="Loulou A."/>
            <person name="Kallel S."/>
        </authorList>
    </citation>
    <scope>NUCLEOTIDE SEQUENCE</scope>
    <source>
        <strain evidence="1">K-TC2</strain>
    </source>
</reference>
<evidence type="ECO:0000313" key="1">
    <source>
        <dbReference type="EMBL" id="MCX5570935.1"/>
    </source>
</evidence>
<accession>A0A9X3INH3</accession>
<dbReference type="EMBL" id="JAPKNK010000007">
    <property type="protein sequence ID" value="MCX5570935.1"/>
    <property type="molecule type" value="Genomic_DNA"/>
</dbReference>
<comment type="caution">
    <text evidence="1">The sequence shown here is derived from an EMBL/GenBank/DDBJ whole genome shotgun (WGS) entry which is preliminary data.</text>
</comment>
<dbReference type="Proteomes" id="UP001144805">
    <property type="component" value="Unassembled WGS sequence"/>
</dbReference>
<dbReference type="RefSeq" id="WP_266339893.1">
    <property type="nucleotide sequence ID" value="NZ_JAPKNK010000007.1"/>
</dbReference>
<protein>
    <submittedName>
        <fullName evidence="1">Uncharacterized protein</fullName>
    </submittedName>
</protein>
<evidence type="ECO:0000313" key="2">
    <source>
        <dbReference type="Proteomes" id="UP001144805"/>
    </source>
</evidence>
<sequence>MVIWDLLLEAPAPPVAAPMTIGRDDAEKGSRAATLFLKFFRDRPKTMLLLRFSAFEAVWA</sequence>
<proteinExistence type="predicted"/>
<dbReference type="AlphaFoldDB" id="A0A9X3INH3"/>
<organism evidence="1 2">
    <name type="scientific">Kaistia nematophila</name>
    <dbReference type="NCBI Taxonomy" id="2994654"/>
    <lineage>
        <taxon>Bacteria</taxon>
        <taxon>Pseudomonadati</taxon>
        <taxon>Pseudomonadota</taxon>
        <taxon>Alphaproteobacteria</taxon>
        <taxon>Hyphomicrobiales</taxon>
        <taxon>Kaistiaceae</taxon>
        <taxon>Kaistia</taxon>
    </lineage>
</organism>